<reference evidence="1" key="1">
    <citation type="submission" date="2019-06" db="EMBL/GenBank/DDBJ databases">
        <authorList>
            <person name="Zheng W."/>
        </authorList>
    </citation>
    <scope>NUCLEOTIDE SEQUENCE</scope>
    <source>
        <strain evidence="1">QDHG01</strain>
    </source>
</reference>
<protein>
    <submittedName>
        <fullName evidence="1">Uncharacterized protein</fullName>
    </submittedName>
</protein>
<name>A0A8J8SVX4_HALGN</name>
<dbReference type="Proteomes" id="UP000785679">
    <property type="component" value="Unassembled WGS sequence"/>
</dbReference>
<dbReference type="EMBL" id="RRYP01022701">
    <property type="protein sequence ID" value="TNV72363.1"/>
    <property type="molecule type" value="Genomic_DNA"/>
</dbReference>
<evidence type="ECO:0000313" key="1">
    <source>
        <dbReference type="EMBL" id="TNV72363.1"/>
    </source>
</evidence>
<organism evidence="1 2">
    <name type="scientific">Halteria grandinella</name>
    <dbReference type="NCBI Taxonomy" id="5974"/>
    <lineage>
        <taxon>Eukaryota</taxon>
        <taxon>Sar</taxon>
        <taxon>Alveolata</taxon>
        <taxon>Ciliophora</taxon>
        <taxon>Intramacronucleata</taxon>
        <taxon>Spirotrichea</taxon>
        <taxon>Stichotrichia</taxon>
        <taxon>Sporadotrichida</taxon>
        <taxon>Halteriidae</taxon>
        <taxon>Halteria</taxon>
    </lineage>
</organism>
<gene>
    <name evidence="1" type="ORF">FGO68_gene17502</name>
</gene>
<keyword evidence="2" id="KW-1185">Reference proteome</keyword>
<evidence type="ECO:0000313" key="2">
    <source>
        <dbReference type="Proteomes" id="UP000785679"/>
    </source>
</evidence>
<dbReference type="AlphaFoldDB" id="A0A8J8SVX4"/>
<comment type="caution">
    <text evidence="1">The sequence shown here is derived from an EMBL/GenBank/DDBJ whole genome shotgun (WGS) entry which is preliminary data.</text>
</comment>
<proteinExistence type="predicted"/>
<sequence length="71" mass="8360">MKLKQISVSCQAIDLKDLQKQEALQLKDSCKVQGLIKILRIKDFKCKLYYDPHQTTIEFRKFTAKMWTQGP</sequence>
<accession>A0A8J8SVX4</accession>